<feature type="compositionally biased region" description="Basic and acidic residues" evidence="1">
    <location>
        <begin position="307"/>
        <end position="336"/>
    </location>
</feature>
<reference evidence="4 5" key="1">
    <citation type="submission" date="2014-04" db="EMBL/GenBank/DDBJ databases">
        <authorList>
            <consortium name="DOE Joint Genome Institute"/>
            <person name="Kuo A."/>
            <person name="Girlanda M."/>
            <person name="Perotto S."/>
            <person name="Kohler A."/>
            <person name="Nagy L.G."/>
            <person name="Floudas D."/>
            <person name="Copeland A."/>
            <person name="Barry K.W."/>
            <person name="Cichocki N."/>
            <person name="Veneault-Fourrey C."/>
            <person name="LaButti K."/>
            <person name="Lindquist E.A."/>
            <person name="Lipzen A."/>
            <person name="Lundell T."/>
            <person name="Morin E."/>
            <person name="Murat C."/>
            <person name="Sun H."/>
            <person name="Tunlid A."/>
            <person name="Henrissat B."/>
            <person name="Grigoriev I.V."/>
            <person name="Hibbett D.S."/>
            <person name="Martin F."/>
            <person name="Nordberg H.P."/>
            <person name="Cantor M.N."/>
            <person name="Hua S.X."/>
        </authorList>
    </citation>
    <scope>NUCLEOTIDE SEQUENCE [LARGE SCALE GENOMIC DNA]</scope>
    <source>
        <strain evidence="4 5">MUT 4182</strain>
    </source>
</reference>
<reference evidence="5" key="2">
    <citation type="submission" date="2015-01" db="EMBL/GenBank/DDBJ databases">
        <title>Evolutionary Origins and Diversification of the Mycorrhizal Mutualists.</title>
        <authorList>
            <consortium name="DOE Joint Genome Institute"/>
            <consortium name="Mycorrhizal Genomics Consortium"/>
            <person name="Kohler A."/>
            <person name="Kuo A."/>
            <person name="Nagy L.G."/>
            <person name="Floudas D."/>
            <person name="Copeland A."/>
            <person name="Barry K.W."/>
            <person name="Cichocki N."/>
            <person name="Veneault-Fourrey C."/>
            <person name="LaButti K."/>
            <person name="Lindquist E.A."/>
            <person name="Lipzen A."/>
            <person name="Lundell T."/>
            <person name="Morin E."/>
            <person name="Murat C."/>
            <person name="Riley R."/>
            <person name="Ohm R."/>
            <person name="Sun H."/>
            <person name="Tunlid A."/>
            <person name="Henrissat B."/>
            <person name="Grigoriev I.V."/>
            <person name="Hibbett D.S."/>
            <person name="Martin F."/>
        </authorList>
    </citation>
    <scope>NUCLEOTIDE SEQUENCE [LARGE SCALE GENOMIC DNA]</scope>
    <source>
        <strain evidence="5">MUT 4182</strain>
    </source>
</reference>
<dbReference type="GO" id="GO:0004843">
    <property type="term" value="F:cysteine-type deubiquitinase activity"/>
    <property type="evidence" value="ECO:0007669"/>
    <property type="project" value="InterPro"/>
</dbReference>
<feature type="chain" id="PRO_5002179910" description="MINDY deubiquitinase domain-containing protein" evidence="2">
    <location>
        <begin position="22"/>
        <end position="365"/>
    </location>
</feature>
<dbReference type="PANTHER" id="PTHR18063">
    <property type="entry name" value="NF-E2 INDUCIBLE PROTEIN"/>
    <property type="match status" value="1"/>
</dbReference>
<protein>
    <recommendedName>
        <fullName evidence="3">MINDY deubiquitinase domain-containing protein</fullName>
    </recommendedName>
</protein>
<dbReference type="AlphaFoldDB" id="A0A0C3MLY7"/>
<evidence type="ECO:0000259" key="3">
    <source>
        <dbReference type="Pfam" id="PF04424"/>
    </source>
</evidence>
<evidence type="ECO:0000256" key="1">
    <source>
        <dbReference type="SAM" id="MobiDB-lite"/>
    </source>
</evidence>
<proteinExistence type="predicted"/>
<sequence>MQAKNGPCSLIALCNVLILRGDTTILPSDRKSVSYEYLAQLIADYLVSRTSDDAAIEGLSAALSKLPELQEGMDINSVWTSSSSFKQLGEGGELKLFHLCGVELVHGWLADPSSQEYEALIKVEDYDGALNKVVAADTLTHGRLVESDQPSQPQHQPTLDLTEEQQALVKDALLIREFLQSNSSQLTYFGLFHLTSTLSPGLYAFFRNSHLSVLYKTDLPDHPLFTLVTDSVFTREPAVCWETLEDVDGSASMFVDSHLVRSSTAGGDYSGRSAEAAVRDAERAMEDLALDSDAMLARQLQAEEDAVARAHHAERAARRGEQAGREDAEYDGDQRYPGRIPQRRSDMPPEFQPKKKKSGDGCVIM</sequence>
<dbReference type="InterPro" id="IPR033979">
    <property type="entry name" value="MINDY_domain"/>
</dbReference>
<dbReference type="Proteomes" id="UP000054248">
    <property type="component" value="Unassembled WGS sequence"/>
</dbReference>
<evidence type="ECO:0000313" key="5">
    <source>
        <dbReference type="Proteomes" id="UP000054248"/>
    </source>
</evidence>
<name>A0A0C3MLY7_9AGAM</name>
<dbReference type="HOGENOM" id="CLU_022566_1_1_1"/>
<feature type="domain" description="MINDY deubiquitinase" evidence="3">
    <location>
        <begin position="1"/>
        <end position="257"/>
    </location>
</feature>
<gene>
    <name evidence="4" type="ORF">M407DRAFT_240519</name>
</gene>
<dbReference type="STRING" id="1051891.A0A0C3MLY7"/>
<dbReference type="GO" id="GO:0005829">
    <property type="term" value="C:cytosol"/>
    <property type="evidence" value="ECO:0007669"/>
    <property type="project" value="TreeGrafter"/>
</dbReference>
<dbReference type="GO" id="GO:0016807">
    <property type="term" value="F:cysteine-type carboxypeptidase activity"/>
    <property type="evidence" value="ECO:0007669"/>
    <property type="project" value="TreeGrafter"/>
</dbReference>
<dbReference type="GO" id="GO:0071108">
    <property type="term" value="P:protein K48-linked deubiquitination"/>
    <property type="evidence" value="ECO:0007669"/>
    <property type="project" value="TreeGrafter"/>
</dbReference>
<dbReference type="InterPro" id="IPR007518">
    <property type="entry name" value="MINDY"/>
</dbReference>
<dbReference type="EMBL" id="KN822942">
    <property type="protein sequence ID" value="KIO34702.1"/>
    <property type="molecule type" value="Genomic_DNA"/>
</dbReference>
<accession>A0A0C3MLY7</accession>
<dbReference type="Pfam" id="PF04424">
    <property type="entry name" value="MINDY_DUB"/>
    <property type="match status" value="1"/>
</dbReference>
<feature type="signal peptide" evidence="2">
    <location>
        <begin position="1"/>
        <end position="21"/>
    </location>
</feature>
<dbReference type="GO" id="GO:0071944">
    <property type="term" value="C:cell periphery"/>
    <property type="evidence" value="ECO:0007669"/>
    <property type="project" value="TreeGrafter"/>
</dbReference>
<keyword evidence="5" id="KW-1185">Reference proteome</keyword>
<dbReference type="GO" id="GO:1990380">
    <property type="term" value="F:K48-linked deubiquitinase activity"/>
    <property type="evidence" value="ECO:0007669"/>
    <property type="project" value="InterPro"/>
</dbReference>
<feature type="region of interest" description="Disordered" evidence="1">
    <location>
        <begin position="307"/>
        <end position="365"/>
    </location>
</feature>
<evidence type="ECO:0000313" key="4">
    <source>
        <dbReference type="EMBL" id="KIO34702.1"/>
    </source>
</evidence>
<dbReference type="OrthoDB" id="10261212at2759"/>
<evidence type="ECO:0000256" key="2">
    <source>
        <dbReference type="SAM" id="SignalP"/>
    </source>
</evidence>
<keyword evidence="2" id="KW-0732">Signal</keyword>
<dbReference type="PANTHER" id="PTHR18063:SF6">
    <property type="entry name" value="UBIQUITIN CARBOXYL-TERMINAL HYDROLASE"/>
    <property type="match status" value="1"/>
</dbReference>
<organism evidence="4 5">
    <name type="scientific">Tulasnella calospora MUT 4182</name>
    <dbReference type="NCBI Taxonomy" id="1051891"/>
    <lineage>
        <taxon>Eukaryota</taxon>
        <taxon>Fungi</taxon>
        <taxon>Dikarya</taxon>
        <taxon>Basidiomycota</taxon>
        <taxon>Agaricomycotina</taxon>
        <taxon>Agaricomycetes</taxon>
        <taxon>Cantharellales</taxon>
        <taxon>Tulasnellaceae</taxon>
        <taxon>Tulasnella</taxon>
    </lineage>
</organism>